<dbReference type="KEGG" id="tfl:RPIT_09680"/>
<dbReference type="Proteomes" id="UP000188324">
    <property type="component" value="Chromosome"/>
</dbReference>
<evidence type="ECO:0000313" key="4">
    <source>
        <dbReference type="Proteomes" id="UP000188324"/>
    </source>
</evidence>
<dbReference type="CDD" id="cd18879">
    <property type="entry name" value="NUDIX_Hydrolase"/>
    <property type="match status" value="1"/>
</dbReference>
<sequence>MATPDFIVELRRSIGHAPLWLMGANALVLRGALPDAEVLLVRRSDSGEWSPISGIVDPGENPATTAVREAHEEAGVEVEVERLVWMVVTDPVTYPNGDECQFLDHGFRCRWLTGEARVGDDESSAVGWFRVDELPEPRQDRLDAMVRLALDDPRDVALSLEPSGRPLAPDP</sequence>
<proteinExistence type="predicted"/>
<keyword evidence="2" id="KW-0378">Hydrolase</keyword>
<protein>
    <submittedName>
        <fullName evidence="3">DNA mismatch repair protein MutT</fullName>
    </submittedName>
</protein>
<evidence type="ECO:0000256" key="1">
    <source>
        <dbReference type="ARBA" id="ARBA00001946"/>
    </source>
</evidence>
<dbReference type="SUPFAM" id="SSF55811">
    <property type="entry name" value="Nudix"/>
    <property type="match status" value="1"/>
</dbReference>
<dbReference type="InterPro" id="IPR000086">
    <property type="entry name" value="NUDIX_hydrolase_dom"/>
</dbReference>
<evidence type="ECO:0000256" key="2">
    <source>
        <dbReference type="ARBA" id="ARBA00022801"/>
    </source>
</evidence>
<dbReference type="PANTHER" id="PTHR43046">
    <property type="entry name" value="GDP-MANNOSE MANNOSYL HYDROLASE"/>
    <property type="match status" value="1"/>
</dbReference>
<dbReference type="GO" id="GO:0016787">
    <property type="term" value="F:hydrolase activity"/>
    <property type="evidence" value="ECO:0007669"/>
    <property type="project" value="UniProtKB-KW"/>
</dbReference>
<dbReference type="EMBL" id="CP019605">
    <property type="protein sequence ID" value="AQP45023.1"/>
    <property type="molecule type" value="Genomic_DNA"/>
</dbReference>
<dbReference type="PROSITE" id="PS00893">
    <property type="entry name" value="NUDIX_BOX"/>
    <property type="match status" value="1"/>
</dbReference>
<dbReference type="PANTHER" id="PTHR43046:SF16">
    <property type="entry name" value="ADP-RIBOSE PYROPHOSPHATASE YJHB-RELATED"/>
    <property type="match status" value="1"/>
</dbReference>
<dbReference type="InterPro" id="IPR015797">
    <property type="entry name" value="NUDIX_hydrolase-like_dom_sf"/>
</dbReference>
<dbReference type="RefSeq" id="WP_077342672.1">
    <property type="nucleotide sequence ID" value="NZ_CP019605.1"/>
</dbReference>
<dbReference type="Pfam" id="PF00293">
    <property type="entry name" value="NUDIX"/>
    <property type="match status" value="1"/>
</dbReference>
<keyword evidence="4" id="KW-1185">Reference proteome</keyword>
<gene>
    <name evidence="3" type="ORF">RPIT_09680</name>
</gene>
<accession>A0A1Q2CFZ0</accession>
<name>A0A1Q2CFZ0_9ACTN</name>
<comment type="cofactor">
    <cofactor evidence="1">
        <name>Mg(2+)</name>
        <dbReference type="ChEBI" id="CHEBI:18420"/>
    </cofactor>
</comment>
<evidence type="ECO:0000313" key="3">
    <source>
        <dbReference type="EMBL" id="AQP45023.1"/>
    </source>
</evidence>
<dbReference type="STRING" id="1610493.RPIT_09680"/>
<dbReference type="PROSITE" id="PS51462">
    <property type="entry name" value="NUDIX"/>
    <property type="match status" value="1"/>
</dbReference>
<reference evidence="3 4" key="1">
    <citation type="journal article" date="2016" name="Int. J. Syst. Evol. Microbiol.">
        <title>Tessaracoccus flavus sp. nov., isolated from the drainage system of a lindane-producing factory.</title>
        <authorList>
            <person name="Kumari R."/>
            <person name="Singh P."/>
            <person name="Schumann P."/>
            <person name="Lal R."/>
        </authorList>
    </citation>
    <scope>NUCLEOTIDE SEQUENCE [LARGE SCALE GENOMIC DNA]</scope>
    <source>
        <strain evidence="3 4">RP1T</strain>
    </source>
</reference>
<dbReference type="InterPro" id="IPR020084">
    <property type="entry name" value="NUDIX_hydrolase_CS"/>
</dbReference>
<dbReference type="AlphaFoldDB" id="A0A1Q2CFZ0"/>
<dbReference type="OrthoDB" id="9814308at2"/>
<dbReference type="Gene3D" id="3.90.79.10">
    <property type="entry name" value="Nucleoside Triphosphate Pyrophosphohydrolase"/>
    <property type="match status" value="1"/>
</dbReference>
<organism evidence="3 4">
    <name type="scientific">Tessaracoccus flavus</name>
    <dbReference type="NCBI Taxonomy" id="1610493"/>
    <lineage>
        <taxon>Bacteria</taxon>
        <taxon>Bacillati</taxon>
        <taxon>Actinomycetota</taxon>
        <taxon>Actinomycetes</taxon>
        <taxon>Propionibacteriales</taxon>
        <taxon>Propionibacteriaceae</taxon>
        <taxon>Tessaracoccus</taxon>
    </lineage>
</organism>